<evidence type="ECO:0000313" key="3">
    <source>
        <dbReference type="EMBL" id="RST59263.1"/>
    </source>
</evidence>
<dbReference type="OrthoDB" id="2456214at2"/>
<comment type="caution">
    <text evidence="3">The sequence shown here is derived from an EMBL/GenBank/DDBJ whole genome shotgun (WGS) entry which is preliminary data.</text>
</comment>
<evidence type="ECO:0000256" key="1">
    <source>
        <dbReference type="SAM" id="Phobius"/>
    </source>
</evidence>
<proteinExistence type="predicted"/>
<reference evidence="2 5" key="2">
    <citation type="submission" date="2021-03" db="EMBL/GenBank/DDBJ databases">
        <title>Antimicrobial resistance genes in bacteria isolated from Japanese honey, and their potential for conferring macrolide and lincosamide resistance in the American foulbrood pathogen Paenibacillus larvae.</title>
        <authorList>
            <person name="Okamoto M."/>
            <person name="Kumagai M."/>
            <person name="Kanamori H."/>
            <person name="Takamatsu D."/>
        </authorList>
    </citation>
    <scope>NUCLEOTIDE SEQUENCE [LARGE SCALE GENOMIC DNA]</scope>
    <source>
        <strain evidence="2 5">J6TS1</strain>
    </source>
</reference>
<protein>
    <submittedName>
        <fullName evidence="2">Membrane protein YszA</fullName>
    </submittedName>
</protein>
<dbReference type="Proteomes" id="UP000287296">
    <property type="component" value="Unassembled WGS sequence"/>
</dbReference>
<keyword evidence="1" id="KW-0472">Membrane</keyword>
<sequence>MKRKLNQHTFRSWIRTFKDVCKQLIIPFTIFQAIRTILFPSTFDILLLTIFIVVALSYHYELI</sequence>
<dbReference type="EMBL" id="BORJ01000001">
    <property type="protein sequence ID" value="GIN94336.1"/>
    <property type="molecule type" value="Genomic_DNA"/>
</dbReference>
<dbReference type="RefSeq" id="WP_120116258.1">
    <property type="nucleotide sequence ID" value="NZ_BORI01000003.1"/>
</dbReference>
<keyword evidence="1" id="KW-0812">Transmembrane</keyword>
<keyword evidence="1" id="KW-1133">Transmembrane helix</keyword>
<evidence type="ECO:0000313" key="5">
    <source>
        <dbReference type="Proteomes" id="UP000680670"/>
    </source>
</evidence>
<dbReference type="AlphaFoldDB" id="A0A429X7S2"/>
<evidence type="ECO:0000313" key="4">
    <source>
        <dbReference type="Proteomes" id="UP000287296"/>
    </source>
</evidence>
<dbReference type="Proteomes" id="UP000680670">
    <property type="component" value="Unassembled WGS sequence"/>
</dbReference>
<feature type="transmembrane region" description="Helical" evidence="1">
    <location>
        <begin position="45"/>
        <end position="62"/>
    </location>
</feature>
<accession>A0A429X7S2</accession>
<name>A0A429X7S2_SIMTE</name>
<dbReference type="EMBL" id="QYTW02000012">
    <property type="protein sequence ID" value="RST59263.1"/>
    <property type="molecule type" value="Genomic_DNA"/>
</dbReference>
<organism evidence="3 4">
    <name type="scientific">Siminovitchia terrae</name>
    <name type="common">Bacillus terrae</name>
    <dbReference type="NCBI Taxonomy" id="1914933"/>
    <lineage>
        <taxon>Bacteria</taxon>
        <taxon>Bacillati</taxon>
        <taxon>Bacillota</taxon>
        <taxon>Bacilli</taxon>
        <taxon>Bacillales</taxon>
        <taxon>Bacillaceae</taxon>
        <taxon>Siminovitchia</taxon>
    </lineage>
</organism>
<gene>
    <name evidence="2" type="primary">yszA</name>
    <name evidence="3" type="ORF">D5F11_012960</name>
    <name evidence="2" type="ORF">J6TS1_02060</name>
</gene>
<evidence type="ECO:0000313" key="2">
    <source>
        <dbReference type="EMBL" id="GIN94336.1"/>
    </source>
</evidence>
<reference evidence="3 4" key="1">
    <citation type="submission" date="2018-12" db="EMBL/GenBank/DDBJ databases">
        <authorList>
            <person name="Sun L."/>
            <person name="Chen Z."/>
        </authorList>
    </citation>
    <scope>NUCLEOTIDE SEQUENCE [LARGE SCALE GENOMIC DNA]</scope>
    <source>
        <strain evidence="3 4">LMG 29736</strain>
    </source>
</reference>
<keyword evidence="5" id="KW-1185">Reference proteome</keyword>